<evidence type="ECO:0000256" key="2">
    <source>
        <dbReference type="ARBA" id="ARBA00009477"/>
    </source>
</evidence>
<dbReference type="RefSeq" id="WP_138363571.1">
    <property type="nucleotide sequence ID" value="NZ_VCEJ01000002.1"/>
</dbReference>
<dbReference type="GO" id="GO:0022857">
    <property type="term" value="F:transmembrane transporter activity"/>
    <property type="evidence" value="ECO:0007669"/>
    <property type="project" value="InterPro"/>
</dbReference>
<feature type="coiled-coil region" evidence="3">
    <location>
        <begin position="103"/>
        <end position="168"/>
    </location>
</feature>
<comment type="similarity">
    <text evidence="2">Belongs to the membrane fusion protein (MFP) (TC 8.A.1) family.</text>
</comment>
<dbReference type="EMBL" id="VCEJ01000002">
    <property type="protein sequence ID" value="TLV02362.1"/>
    <property type="molecule type" value="Genomic_DNA"/>
</dbReference>
<dbReference type="PANTHER" id="PTHR30158">
    <property type="entry name" value="ACRA/E-RELATED COMPONENT OF DRUG EFFLUX TRANSPORTER"/>
    <property type="match status" value="1"/>
</dbReference>
<reference evidence="7 8" key="1">
    <citation type="submission" date="2019-05" db="EMBL/GenBank/DDBJ databases">
        <authorList>
            <person name="Qu J.-H."/>
        </authorList>
    </citation>
    <scope>NUCLEOTIDE SEQUENCE [LARGE SCALE GENOMIC DNA]</scope>
    <source>
        <strain evidence="7 8">T17</strain>
    </source>
</reference>
<evidence type="ECO:0000313" key="8">
    <source>
        <dbReference type="Proteomes" id="UP000306402"/>
    </source>
</evidence>
<dbReference type="NCBIfam" id="TIGR01730">
    <property type="entry name" value="RND_mfp"/>
    <property type="match status" value="1"/>
</dbReference>
<protein>
    <submittedName>
        <fullName evidence="7">Efflux RND transporter periplasmic adaptor subunit</fullName>
    </submittedName>
</protein>
<comment type="subcellular location">
    <subcellularLocation>
        <location evidence="1">Cell envelope</location>
    </subcellularLocation>
</comment>
<keyword evidence="3" id="KW-0175">Coiled coil</keyword>
<dbReference type="InterPro" id="IPR058627">
    <property type="entry name" value="MdtA-like_C"/>
</dbReference>
<gene>
    <name evidence="7" type="ORF">FEN17_01615</name>
</gene>
<evidence type="ECO:0000259" key="6">
    <source>
        <dbReference type="Pfam" id="PF25967"/>
    </source>
</evidence>
<dbReference type="OrthoDB" id="9801814at2"/>
<evidence type="ECO:0000256" key="3">
    <source>
        <dbReference type="SAM" id="Coils"/>
    </source>
</evidence>
<dbReference type="Gene3D" id="2.40.30.170">
    <property type="match status" value="1"/>
</dbReference>
<dbReference type="Proteomes" id="UP000306402">
    <property type="component" value="Unassembled WGS sequence"/>
</dbReference>
<dbReference type="Pfam" id="PF25944">
    <property type="entry name" value="Beta-barrel_RND"/>
    <property type="match status" value="1"/>
</dbReference>
<dbReference type="AlphaFoldDB" id="A0A5R9L1C8"/>
<comment type="caution">
    <text evidence="7">The sequence shown here is derived from an EMBL/GenBank/DDBJ whole genome shotgun (WGS) entry which is preliminary data.</text>
</comment>
<dbReference type="Gene3D" id="2.40.420.20">
    <property type="match status" value="1"/>
</dbReference>
<dbReference type="GO" id="GO:0005886">
    <property type="term" value="C:plasma membrane"/>
    <property type="evidence" value="ECO:0007669"/>
    <property type="project" value="TreeGrafter"/>
</dbReference>
<feature type="domain" description="Multidrug resistance protein MdtA-like barrel-sandwich hybrid" evidence="4">
    <location>
        <begin position="63"/>
        <end position="203"/>
    </location>
</feature>
<evidence type="ECO:0000259" key="4">
    <source>
        <dbReference type="Pfam" id="PF25917"/>
    </source>
</evidence>
<proteinExistence type="inferred from homology"/>
<dbReference type="GO" id="GO:0030313">
    <property type="term" value="C:cell envelope"/>
    <property type="evidence" value="ECO:0007669"/>
    <property type="project" value="UniProtKB-SubCell"/>
</dbReference>
<organism evidence="7 8">
    <name type="scientific">Dyadobacter luticola</name>
    <dbReference type="NCBI Taxonomy" id="1979387"/>
    <lineage>
        <taxon>Bacteria</taxon>
        <taxon>Pseudomonadati</taxon>
        <taxon>Bacteroidota</taxon>
        <taxon>Cytophagia</taxon>
        <taxon>Cytophagales</taxon>
        <taxon>Spirosomataceae</taxon>
        <taxon>Dyadobacter</taxon>
    </lineage>
</organism>
<dbReference type="InterPro" id="IPR058626">
    <property type="entry name" value="MdtA-like_b-barrel"/>
</dbReference>
<dbReference type="PROSITE" id="PS51257">
    <property type="entry name" value="PROKAR_LIPOPROTEIN"/>
    <property type="match status" value="1"/>
</dbReference>
<name>A0A5R9L1C8_9BACT</name>
<dbReference type="Pfam" id="PF25917">
    <property type="entry name" value="BSH_RND"/>
    <property type="match status" value="1"/>
</dbReference>
<dbReference type="SUPFAM" id="SSF111369">
    <property type="entry name" value="HlyD-like secretion proteins"/>
    <property type="match status" value="1"/>
</dbReference>
<dbReference type="GO" id="GO:0046677">
    <property type="term" value="P:response to antibiotic"/>
    <property type="evidence" value="ECO:0007669"/>
    <property type="project" value="TreeGrafter"/>
</dbReference>
<accession>A0A5R9L1C8</accession>
<dbReference type="Pfam" id="PF25967">
    <property type="entry name" value="RND-MFP_C"/>
    <property type="match status" value="1"/>
</dbReference>
<sequence>MFLNKIKYYSAALLLTTVLSCGKKDQQQQPTTPPAIPVTLVSVTSTEAPFYDEYPGTVVPLNEIELRPQVTGFVTGIHFKDGARVKKGQLLYSIDAQLYNANYEQAVANANVQEANLARAQKDADRYHELEKNDAVAKQLVDNADAALEVAKRQSEAAKANIKAVQTSVNYTKVTAPFDGVIGISLVKVGAAVSAGQTVLNTVSTDGQLAVDFNVDQKEIYRFTNMMKGQKDSDSTFTLKFGTDIYPSSGKIAFLDRAVDPQTGSIKARLVFPNKANQLRAGMSCTVRVLNNASAKSIVIPYKAVTEQLGEFFVYVEGDSSKVSQRKVQLGTPLGNNIIVKEGLKEGEKIAVEGVQNLREGAVIKAGEGNASPGK</sequence>
<dbReference type="InterPro" id="IPR058625">
    <property type="entry name" value="MdtA-like_BSH"/>
</dbReference>
<evidence type="ECO:0000259" key="5">
    <source>
        <dbReference type="Pfam" id="PF25944"/>
    </source>
</evidence>
<dbReference type="Gene3D" id="2.40.50.100">
    <property type="match status" value="1"/>
</dbReference>
<feature type="domain" description="Multidrug resistance protein MdtA-like C-terminal permuted SH3" evidence="6">
    <location>
        <begin position="298"/>
        <end position="356"/>
    </location>
</feature>
<dbReference type="Gene3D" id="1.10.287.470">
    <property type="entry name" value="Helix hairpin bin"/>
    <property type="match status" value="1"/>
</dbReference>
<dbReference type="InterPro" id="IPR006143">
    <property type="entry name" value="RND_pump_MFP"/>
</dbReference>
<evidence type="ECO:0000313" key="7">
    <source>
        <dbReference type="EMBL" id="TLV02362.1"/>
    </source>
</evidence>
<evidence type="ECO:0000256" key="1">
    <source>
        <dbReference type="ARBA" id="ARBA00004196"/>
    </source>
</evidence>
<keyword evidence="8" id="KW-1185">Reference proteome</keyword>
<feature type="domain" description="Multidrug resistance protein MdtA-like beta-barrel" evidence="5">
    <location>
        <begin position="210"/>
        <end position="289"/>
    </location>
</feature>